<dbReference type="GO" id="GO:0005886">
    <property type="term" value="C:plasma membrane"/>
    <property type="evidence" value="ECO:0007669"/>
    <property type="project" value="UniProtKB-SubCell"/>
</dbReference>
<accession>A0A0F7WHU6</accession>
<dbReference type="GeneID" id="45050234"/>
<dbReference type="EMBL" id="LN847250">
    <property type="protein sequence ID" value="CRI52472.1"/>
    <property type="molecule type" value="Genomic_DNA"/>
</dbReference>
<feature type="transmembrane region" description="Helical" evidence="6">
    <location>
        <begin position="227"/>
        <end position="246"/>
    </location>
</feature>
<keyword evidence="2" id="KW-1003">Cell membrane</keyword>
<evidence type="ECO:0000313" key="9">
    <source>
        <dbReference type="EMBL" id="CRI40065.1"/>
    </source>
</evidence>
<keyword evidence="3 6" id="KW-0812">Transmembrane</keyword>
<dbReference type="AlphaFoldDB" id="A0A0F7WHU6"/>
<evidence type="ECO:0000256" key="4">
    <source>
        <dbReference type="ARBA" id="ARBA00022989"/>
    </source>
</evidence>
<dbReference type="EMBL" id="LN847244">
    <property type="protein sequence ID" value="CRI49084.1"/>
    <property type="molecule type" value="Genomic_DNA"/>
</dbReference>
<dbReference type="EMBL" id="LN847225">
    <property type="protein sequence ID" value="CRI45661.1"/>
    <property type="molecule type" value="Genomic_DNA"/>
</dbReference>
<evidence type="ECO:0000256" key="6">
    <source>
        <dbReference type="SAM" id="Phobius"/>
    </source>
</evidence>
<evidence type="ECO:0000313" key="10">
    <source>
        <dbReference type="EMBL" id="CRI41195.1"/>
    </source>
</evidence>
<feature type="transmembrane region" description="Helical" evidence="6">
    <location>
        <begin position="266"/>
        <end position="287"/>
    </location>
</feature>
<evidence type="ECO:0000313" key="16">
    <source>
        <dbReference type="EMBL" id="CRI52472.1"/>
    </source>
</evidence>
<dbReference type="EMBL" id="LN847245">
    <property type="protein sequence ID" value="CRI51340.1"/>
    <property type="molecule type" value="Genomic_DNA"/>
</dbReference>
<dbReference type="PANTHER" id="PTHR30213:SF0">
    <property type="entry name" value="UPF0761 MEMBRANE PROTEIN YIHY"/>
    <property type="match status" value="1"/>
</dbReference>
<protein>
    <submittedName>
        <fullName evidence="8">YihY family protein</fullName>
    </submittedName>
</protein>
<evidence type="ECO:0000313" key="13">
    <source>
        <dbReference type="EMBL" id="CRI49084.1"/>
    </source>
</evidence>
<feature type="transmembrane region" description="Helical" evidence="6">
    <location>
        <begin position="46"/>
        <end position="65"/>
    </location>
</feature>
<dbReference type="PANTHER" id="PTHR30213">
    <property type="entry name" value="INNER MEMBRANE PROTEIN YHJD"/>
    <property type="match status" value="1"/>
</dbReference>
<evidence type="ECO:0000313" key="14">
    <source>
        <dbReference type="EMBL" id="CRI50215.1"/>
    </source>
</evidence>
<name>A0A0F7WHU6_CHLPN</name>
<proteinExistence type="predicted"/>
<dbReference type="Proteomes" id="UP000000801">
    <property type="component" value="Chromosome"/>
</dbReference>
<evidence type="ECO:0000313" key="18">
    <source>
        <dbReference type="Proteomes" id="UP000000801"/>
    </source>
</evidence>
<evidence type="ECO:0000313" key="17">
    <source>
        <dbReference type="EMBL" id="CRI72832.1"/>
    </source>
</evidence>
<sequence length="430" mass="49307">MFRKLFPFSKKKTGQKQRLRNNGLLQAIIQSIKVLLHNEASKEACVLSYYGLLTCVPILVFFLRLSQHLFTNLNWKEWLIIKFPDYKKPIVAIVEAAYHATESNIGLVLVGSFFVFCWAGILMLLSLEDGLNKIFRTSWTPISLKRLVSYFVITLVSPMIFIIVCGSWIYITQIMPIQYAKLFSLSHSMTALYFISRFVPYLLLYLALFCCYAFLPRVAIQKTSALISTLIIGSVWIVFQKAFFSLQVSIFNYSFTYGALVALPSFLLLLYIYTMIYLFGGALTFIIQNRGCTFIFLGDKILPSCYLQLITSTYILALTTRQFNEGLSPLTAQFIAKQSKVPIGEVSQCLDVLEKEGFLFPYNNGYQPVFNFSELTIKDIADKLLHREIFKKFNPDLGITFIENSFQNIFNQASKNKENLTLSEIARRIK</sequence>
<evidence type="ECO:0000313" key="15">
    <source>
        <dbReference type="EMBL" id="CRI51340.1"/>
    </source>
</evidence>
<keyword evidence="4 6" id="KW-1133">Transmembrane helix</keyword>
<dbReference type="EMBL" id="LN847231">
    <property type="protein sequence ID" value="CRI46790.1"/>
    <property type="molecule type" value="Genomic_DNA"/>
</dbReference>
<dbReference type="PATRIC" id="fig|115713.3.peg.213"/>
<dbReference type="KEGG" id="cpn:CPn_0188"/>
<dbReference type="OrthoDB" id="17080at2"/>
<evidence type="ECO:0000313" key="12">
    <source>
        <dbReference type="EMBL" id="CRI46790.1"/>
    </source>
</evidence>
<organism evidence="8">
    <name type="scientific">Chlamydia pneumoniae</name>
    <name type="common">Chlamydophila pneumoniae</name>
    <dbReference type="NCBI Taxonomy" id="83558"/>
    <lineage>
        <taxon>Bacteria</taxon>
        <taxon>Pseudomonadati</taxon>
        <taxon>Chlamydiota</taxon>
        <taxon>Chlamydiia</taxon>
        <taxon>Chlamydiales</taxon>
        <taxon>Chlamydiaceae</taxon>
        <taxon>Chlamydia/Chlamydophila group</taxon>
        <taxon>Chlamydia</taxon>
    </lineage>
</organism>
<dbReference type="EMBL" id="LN847003">
    <property type="protein sequence ID" value="CRI40065.1"/>
    <property type="molecule type" value="Genomic_DNA"/>
</dbReference>
<dbReference type="Pfam" id="PF03631">
    <property type="entry name" value="Virul_fac_BrkB"/>
    <property type="match status" value="1"/>
</dbReference>
<evidence type="ECO:0000313" key="11">
    <source>
        <dbReference type="EMBL" id="CRI45661.1"/>
    </source>
</evidence>
<dbReference type="EMBL" id="LN847008">
    <property type="protein sequence ID" value="CRI41195.1"/>
    <property type="molecule type" value="Genomic_DNA"/>
</dbReference>
<feature type="transmembrane region" description="Helical" evidence="6">
    <location>
        <begin position="147"/>
        <end position="171"/>
    </location>
</feature>
<reference evidence="7 18" key="1">
    <citation type="journal article" date="1999" name="Nat. Genet.">
        <title>Comparative genomes of Chlamydia pneumoniae and C. trachomatis.</title>
        <authorList>
            <person name="Kalman S."/>
            <person name="Mitchell W."/>
            <person name="Marathe R."/>
            <person name="Lammel C."/>
            <person name="Fan J."/>
            <person name="Hyman R.W."/>
            <person name="Olinger L."/>
            <person name="Grimwood J."/>
            <person name="Davis R.W."/>
            <person name="Stephens R.S."/>
        </authorList>
    </citation>
    <scope>NUCLEOTIDE SEQUENCE [LARGE SCALE GENOMIC DNA]</scope>
    <source>
        <strain evidence="7 18">CWL029</strain>
    </source>
</reference>
<reference evidence="8" key="2">
    <citation type="submission" date="2015-05" db="EMBL/GenBank/DDBJ databases">
        <authorList>
            <person name="Rattei Thomas"/>
        </authorList>
    </citation>
    <scope>NUCLEOTIDE SEQUENCE</scope>
    <source>
        <strain evidence="8">CV15</strain>
        <strain evidence="9">CWL029c</strain>
        <strain evidence="10">GiD</strain>
        <strain evidence="11">MUL2216</strain>
        <strain evidence="12">Panola</strain>
        <strain evidence="14">PB1</strain>
        <strain evidence="13">U1271</strain>
        <strain evidence="15">UZG1</strain>
        <strain evidence="16">Wien2</strain>
        <strain evidence="17">YK41</strain>
    </source>
</reference>
<dbReference type="EMBL" id="AE001363">
    <property type="protein sequence ID" value="AAD18341.1"/>
    <property type="molecule type" value="Genomic_DNA"/>
</dbReference>
<dbReference type="EMBL" id="LN847240">
    <property type="protein sequence ID" value="CRI50215.1"/>
    <property type="molecule type" value="Genomic_DNA"/>
</dbReference>
<feature type="transmembrane region" description="Helical" evidence="6">
    <location>
        <begin position="191"/>
        <end position="215"/>
    </location>
</feature>
<evidence type="ECO:0000256" key="1">
    <source>
        <dbReference type="ARBA" id="ARBA00004651"/>
    </source>
</evidence>
<evidence type="ECO:0000313" key="7">
    <source>
        <dbReference type="EMBL" id="AAD18341.1"/>
    </source>
</evidence>
<dbReference type="HOGENOM" id="CLU_747040_0_0_0"/>
<evidence type="ECO:0000256" key="3">
    <source>
        <dbReference type="ARBA" id="ARBA00022692"/>
    </source>
</evidence>
<gene>
    <name evidence="7" type="ordered locus">CPn_0188</name>
    <name evidence="8" type="ORF">BN1224_CV15_B_01220</name>
    <name evidence="10" type="ORF">BN1224_GiD_A_01960</name>
    <name evidence="11" type="ORF">BN1224_MUL2216_D_00410</name>
    <name evidence="12" type="ORF">BN1224_Panola_E_00070</name>
    <name evidence="14" type="ORF">BN1224_PB1_B_01840</name>
    <name evidence="13" type="ORF">BN1224_U1271_C_00240</name>
    <name evidence="15" type="ORF">BN1224_UZG1_A_01950</name>
    <name evidence="16" type="ORF">BN1224_Wien2_C_00070</name>
    <name evidence="17" type="ORF">BN1224_YK41_AT_00070</name>
    <name evidence="9" type="ORF">CWL029c_C_00250</name>
</gene>
<dbReference type="InterPro" id="IPR017039">
    <property type="entry name" value="Virul_fac_BrkB"/>
</dbReference>
<dbReference type="RefSeq" id="WP_010882839.1">
    <property type="nucleotide sequence ID" value="NZ_CP160064.1"/>
</dbReference>
<keyword evidence="5 6" id="KW-0472">Membrane</keyword>
<evidence type="ECO:0000313" key="8">
    <source>
        <dbReference type="EMBL" id="CRI37799.1"/>
    </source>
</evidence>
<feature type="transmembrane region" description="Helical" evidence="6">
    <location>
        <begin position="105"/>
        <end position="127"/>
    </location>
</feature>
<comment type="subcellular location">
    <subcellularLocation>
        <location evidence="1">Cell membrane</location>
        <topology evidence="1">Multi-pass membrane protein</topology>
    </subcellularLocation>
</comment>
<dbReference type="EMBL" id="LN846998">
    <property type="protein sequence ID" value="CRI37799.1"/>
    <property type="molecule type" value="Genomic_DNA"/>
</dbReference>
<dbReference type="EMBL" id="LN849023">
    <property type="protein sequence ID" value="CRI72832.1"/>
    <property type="molecule type" value="Genomic_DNA"/>
</dbReference>
<evidence type="ECO:0000256" key="5">
    <source>
        <dbReference type="ARBA" id="ARBA00023136"/>
    </source>
</evidence>
<evidence type="ECO:0000256" key="2">
    <source>
        <dbReference type="ARBA" id="ARBA00022475"/>
    </source>
</evidence>